<evidence type="ECO:0000313" key="1">
    <source>
        <dbReference type="EMBL" id="STQ99942.1"/>
    </source>
</evidence>
<keyword evidence="2" id="KW-1185">Reference proteome</keyword>
<dbReference type="EMBL" id="UGJJ01000001">
    <property type="protein sequence ID" value="STQ99942.1"/>
    <property type="molecule type" value="Genomic_DNA"/>
</dbReference>
<proteinExistence type="predicted"/>
<organism evidence="1 2">
    <name type="scientific">Kingella potus</name>
    <dbReference type="NCBI Taxonomy" id="265175"/>
    <lineage>
        <taxon>Bacteria</taxon>
        <taxon>Pseudomonadati</taxon>
        <taxon>Pseudomonadota</taxon>
        <taxon>Betaproteobacteria</taxon>
        <taxon>Neisseriales</taxon>
        <taxon>Neisseriaceae</taxon>
        <taxon>Kingella</taxon>
    </lineage>
</organism>
<accession>A0A377QY57</accession>
<dbReference type="RefSeq" id="WP_115307284.1">
    <property type="nucleotide sequence ID" value="NZ_CP091516.1"/>
</dbReference>
<gene>
    <name evidence="1" type="ORF">NCTC13336_00130</name>
</gene>
<reference evidence="1 2" key="1">
    <citation type="submission" date="2018-06" db="EMBL/GenBank/DDBJ databases">
        <authorList>
            <consortium name="Pathogen Informatics"/>
            <person name="Doyle S."/>
        </authorList>
    </citation>
    <scope>NUCLEOTIDE SEQUENCE [LARGE SCALE GENOMIC DNA]</scope>
    <source>
        <strain evidence="1 2">NCTC13336</strain>
    </source>
</reference>
<dbReference type="Proteomes" id="UP000254293">
    <property type="component" value="Unassembled WGS sequence"/>
</dbReference>
<sequence>MKKIDRIRNYIKNRVLSCGINEAITEASEKFDVFIYKDFPHEYTKIRVDFVDLEIFTNKTKRHIGRISVNKTLF</sequence>
<evidence type="ECO:0000313" key="2">
    <source>
        <dbReference type="Proteomes" id="UP000254293"/>
    </source>
</evidence>
<dbReference type="AlphaFoldDB" id="A0A377QY57"/>
<name>A0A377QY57_9NEIS</name>
<protein>
    <submittedName>
        <fullName evidence="1">Uncharacterized protein</fullName>
    </submittedName>
</protein>